<keyword evidence="3" id="KW-1185">Reference proteome</keyword>
<proteinExistence type="predicted"/>
<name>A0ABU0ZQS2_9ACTN</name>
<sequence>MDANTTQPTGQPRTLDEIVAALAQASPADLHRHADLFDDARRALGEVVDALDRAWTDLEQAWPGAGAVAAAGWEVSRRTRSLLHALDGAACGLMLRMTADTLADGQARLRDLQAQRATGTGTAAQYDEQARLVLHGVSDTYRDIGVRVGGEPPARAAYDETAPLTLAAAGAEAEADELFRPISTVAAGRPGEPALPPAAGGGGAGGSGYPMMPFMPMGGMGGMGGAQVDAAPQQQQRRAGLPGDQGVWGSQESGWQVLGRRERAAATTARERSAALLEELEARSKGDRNG</sequence>
<dbReference type="EMBL" id="JAVHUY010000041">
    <property type="protein sequence ID" value="MDQ7909372.1"/>
    <property type="molecule type" value="Genomic_DNA"/>
</dbReference>
<comment type="caution">
    <text evidence="2">The sequence shown here is derived from an EMBL/GenBank/DDBJ whole genome shotgun (WGS) entry which is preliminary data.</text>
</comment>
<feature type="region of interest" description="Disordered" evidence="1">
    <location>
        <begin position="223"/>
        <end position="262"/>
    </location>
</feature>
<accession>A0ABU0ZQS2</accession>
<organism evidence="2 3">
    <name type="scientific">Phytohabitans maris</name>
    <dbReference type="NCBI Taxonomy" id="3071409"/>
    <lineage>
        <taxon>Bacteria</taxon>
        <taxon>Bacillati</taxon>
        <taxon>Actinomycetota</taxon>
        <taxon>Actinomycetes</taxon>
        <taxon>Micromonosporales</taxon>
        <taxon>Micromonosporaceae</taxon>
    </lineage>
</organism>
<evidence type="ECO:0008006" key="4">
    <source>
        <dbReference type="Google" id="ProtNLM"/>
    </source>
</evidence>
<evidence type="ECO:0000256" key="1">
    <source>
        <dbReference type="SAM" id="MobiDB-lite"/>
    </source>
</evidence>
<dbReference type="Proteomes" id="UP001230908">
    <property type="component" value="Unassembled WGS sequence"/>
</dbReference>
<dbReference type="RefSeq" id="WP_308716630.1">
    <property type="nucleotide sequence ID" value="NZ_JAVHUY010000041.1"/>
</dbReference>
<evidence type="ECO:0000313" key="2">
    <source>
        <dbReference type="EMBL" id="MDQ7909372.1"/>
    </source>
</evidence>
<protein>
    <recommendedName>
        <fullName evidence="4">PPE family domain-containing protein</fullName>
    </recommendedName>
</protein>
<gene>
    <name evidence="2" type="ORF">RB614_33105</name>
</gene>
<evidence type="ECO:0000313" key="3">
    <source>
        <dbReference type="Proteomes" id="UP001230908"/>
    </source>
</evidence>
<reference evidence="2 3" key="1">
    <citation type="submission" date="2023-08" db="EMBL/GenBank/DDBJ databases">
        <title>Phytohabitans sansha sp. nov., isolated from marine sediment.</title>
        <authorList>
            <person name="Zhao Y."/>
            <person name="Yi K."/>
        </authorList>
    </citation>
    <scope>NUCLEOTIDE SEQUENCE [LARGE SCALE GENOMIC DNA]</scope>
    <source>
        <strain evidence="2 3">ZYX-F-186</strain>
    </source>
</reference>